<keyword evidence="2" id="KW-1185">Reference proteome</keyword>
<accession>A0ACB0ZSD7</accession>
<reference evidence="1" key="1">
    <citation type="submission" date="2023-11" db="EMBL/GenBank/DDBJ databases">
        <authorList>
            <person name="Poullet M."/>
        </authorList>
    </citation>
    <scope>NUCLEOTIDE SEQUENCE</scope>
    <source>
        <strain evidence="1">E1834</strain>
    </source>
</reference>
<proteinExistence type="predicted"/>
<dbReference type="EMBL" id="CAVMJV010000045">
    <property type="protein sequence ID" value="CAK5082041.1"/>
    <property type="molecule type" value="Genomic_DNA"/>
</dbReference>
<comment type="caution">
    <text evidence="1">The sequence shown here is derived from an EMBL/GenBank/DDBJ whole genome shotgun (WGS) entry which is preliminary data.</text>
</comment>
<evidence type="ECO:0000313" key="2">
    <source>
        <dbReference type="Proteomes" id="UP001497535"/>
    </source>
</evidence>
<evidence type="ECO:0000313" key="1">
    <source>
        <dbReference type="EMBL" id="CAK5082041.1"/>
    </source>
</evidence>
<protein>
    <submittedName>
        <fullName evidence="1">Uncharacterized protein</fullName>
    </submittedName>
</protein>
<gene>
    <name evidence="1" type="ORF">MENTE1834_LOCUS29289</name>
</gene>
<dbReference type="Proteomes" id="UP001497535">
    <property type="component" value="Unassembled WGS sequence"/>
</dbReference>
<sequence length="59" mass="6998">MCQLADFLIKTGIHLYPEPCMAFELISHLLLDLTRYGHIMKIMFVILIIFMGLQHMYLR</sequence>
<name>A0ACB0ZSD7_MELEN</name>
<organism evidence="1 2">
    <name type="scientific">Meloidogyne enterolobii</name>
    <name type="common">Root-knot nematode worm</name>
    <name type="synonym">Meloidogyne mayaguensis</name>
    <dbReference type="NCBI Taxonomy" id="390850"/>
    <lineage>
        <taxon>Eukaryota</taxon>
        <taxon>Metazoa</taxon>
        <taxon>Ecdysozoa</taxon>
        <taxon>Nematoda</taxon>
        <taxon>Chromadorea</taxon>
        <taxon>Rhabditida</taxon>
        <taxon>Tylenchina</taxon>
        <taxon>Tylenchomorpha</taxon>
        <taxon>Tylenchoidea</taxon>
        <taxon>Meloidogynidae</taxon>
        <taxon>Meloidogyninae</taxon>
        <taxon>Meloidogyne</taxon>
    </lineage>
</organism>